<organism evidence="1 2">
    <name type="scientific">Nocardia mangyaensis</name>
    <dbReference type="NCBI Taxonomy" id="2213200"/>
    <lineage>
        <taxon>Bacteria</taxon>
        <taxon>Bacillati</taxon>
        <taxon>Actinomycetota</taxon>
        <taxon>Actinomycetes</taxon>
        <taxon>Mycobacteriales</taxon>
        <taxon>Nocardiaceae</taxon>
        <taxon>Nocardia</taxon>
    </lineage>
</organism>
<keyword evidence="2" id="KW-1185">Reference proteome</keyword>
<reference evidence="1" key="1">
    <citation type="submission" date="2016-11" db="EMBL/GenBank/DDBJ databases">
        <authorList>
            <person name="Jaros S."/>
            <person name="Januszkiewicz K."/>
            <person name="Wedrychowicz H."/>
        </authorList>
    </citation>
    <scope>NUCLEOTIDE SEQUENCE [LARGE SCALE GENOMIC DNA]</scope>
    <source>
        <strain evidence="1">Y48</strain>
    </source>
</reference>
<dbReference type="InterPro" id="IPR022536">
    <property type="entry name" value="EspC"/>
</dbReference>
<dbReference type="KEGG" id="nsl:BOX37_00810"/>
<evidence type="ECO:0008006" key="3">
    <source>
        <dbReference type="Google" id="ProtNLM"/>
    </source>
</evidence>
<protein>
    <recommendedName>
        <fullName evidence="3">ESX-1 secretion-associated protein</fullName>
    </recommendedName>
</protein>
<dbReference type="EMBL" id="CP018082">
    <property type="protein sequence ID" value="APE32753.1"/>
    <property type="molecule type" value="Genomic_DNA"/>
</dbReference>
<accession>A0A1J0VL48</accession>
<evidence type="ECO:0000313" key="2">
    <source>
        <dbReference type="Proteomes" id="UP000183810"/>
    </source>
</evidence>
<dbReference type="Proteomes" id="UP000183810">
    <property type="component" value="Chromosome"/>
</dbReference>
<sequence length="66" mass="7217">MQSSGGEIITPVLEQLQAACDVMKANYERLGRVTDSSSTELTNAAKMYRKTDNASAEALDRTYVSE</sequence>
<gene>
    <name evidence="1" type="ORF">BOX37_00810</name>
</gene>
<dbReference type="AlphaFoldDB" id="A0A1J0VL48"/>
<evidence type="ECO:0000313" key="1">
    <source>
        <dbReference type="EMBL" id="APE32753.1"/>
    </source>
</evidence>
<dbReference type="GO" id="GO:0009306">
    <property type="term" value="P:protein secretion"/>
    <property type="evidence" value="ECO:0007669"/>
    <property type="project" value="InterPro"/>
</dbReference>
<proteinExistence type="predicted"/>
<name>A0A1J0VL48_9NOCA</name>
<dbReference type="Pfam" id="PF10824">
    <property type="entry name" value="T7SS_ESX_EspC"/>
    <property type="match status" value="1"/>
</dbReference>